<dbReference type="EMBL" id="CP075584">
    <property type="protein sequence ID" value="WBM80655.1"/>
    <property type="molecule type" value="Genomic_DNA"/>
</dbReference>
<feature type="compositionally biased region" description="Basic and acidic residues" evidence="1">
    <location>
        <begin position="682"/>
        <end position="692"/>
    </location>
</feature>
<protein>
    <submittedName>
        <fullName evidence="4">Right-handed parallel beta-helix repeat-containing protein</fullName>
    </submittedName>
</protein>
<dbReference type="InterPro" id="IPR011050">
    <property type="entry name" value="Pectin_lyase_fold/virulence"/>
</dbReference>
<dbReference type="SMART" id="SM00710">
    <property type="entry name" value="PbH1"/>
    <property type="match status" value="7"/>
</dbReference>
<dbReference type="InterPro" id="IPR006626">
    <property type="entry name" value="PbH1"/>
</dbReference>
<name>A0ABY7NDS9_9MICO</name>
<feature type="region of interest" description="Disordered" evidence="1">
    <location>
        <begin position="786"/>
        <end position="855"/>
    </location>
</feature>
<keyword evidence="2" id="KW-1133">Transmembrane helix</keyword>
<feature type="compositionally biased region" description="Basic and acidic residues" evidence="1">
    <location>
        <begin position="792"/>
        <end position="808"/>
    </location>
</feature>
<gene>
    <name evidence="4" type="ORF">KIV56_04435</name>
</gene>
<dbReference type="SUPFAM" id="SSF51126">
    <property type="entry name" value="Pectin lyase-like"/>
    <property type="match status" value="1"/>
</dbReference>
<dbReference type="Pfam" id="PF05048">
    <property type="entry name" value="NosD"/>
    <property type="match status" value="1"/>
</dbReference>
<evidence type="ECO:0000313" key="4">
    <source>
        <dbReference type="EMBL" id="WBM80655.1"/>
    </source>
</evidence>
<feature type="compositionally biased region" description="Basic and acidic residues" evidence="1">
    <location>
        <begin position="707"/>
        <end position="725"/>
    </location>
</feature>
<organism evidence="4 5">
    <name type="scientific">Cryobacterium breve</name>
    <dbReference type="NCBI Taxonomy" id="1259258"/>
    <lineage>
        <taxon>Bacteria</taxon>
        <taxon>Bacillati</taxon>
        <taxon>Actinomycetota</taxon>
        <taxon>Actinomycetes</taxon>
        <taxon>Micrococcales</taxon>
        <taxon>Microbacteriaceae</taxon>
        <taxon>Cryobacterium</taxon>
    </lineage>
</organism>
<dbReference type="Gene3D" id="2.160.20.10">
    <property type="entry name" value="Single-stranded right-handed beta-helix, Pectin lyase-like"/>
    <property type="match status" value="1"/>
</dbReference>
<sequence>MSRHSQSGRSPGARYVLLGTLAGILAGVLAAALILVATGVFHSPTSAFGRAEIARNGNVQGVLYPGDPTRETSLVNTEKARLSYIRSVSASAQWRVTGLQGPYRITSGNSVTLVLPARAQPYLVSDLLTFAPTTFVRQPDGGYLLSENIAVLTGATLSLTATDGLTLRLRSDPSTFVSVIGLGGSVLVNGTATAPVVIESWNTRTGAVDTDTSDGRAYLRMIDGTVSVWHARIADLGFWSGETGGFALSGTDASGTDTSGTDGSVTADGSGTTGPGPLAGAPLAGAPVLPPALLRAPAGAVSPSGPAAPTLSAGFQDVTIDGNAFGLFVTHAAGVTITDTRITNSLVDGLVFHRFVSDTTVTRTSAVNSGVDGFTVARSSSGIMFDQITATNNGRNGVSIDGRSLADGPSAIGTSVESFGSSTVTRSTVEDNRRYGIELSGGQALGVYSSLIARNDMGIVLDDGASGVVVAGNTLKDQSRQSIAVRDRVTATSVRNNSISGSPTGVYVRNAGASITDNTIRAASNHAVSLVGDVTSVRVVSNALSGSGAVPVWDETSTGAVVAGNNLTGWQRATTALTLARSVFQPLTVVWLLLALLLLVTALTRSGPQFGTIRHPYAERVPLTSLSRGIVSRESVGGAPDARCRRPGGCPGAPPDAVAPAMGTHGRRPRSCSRQCRRHGDRRHDGSDPERHPTHHAPVHIAGFASTRDRGRLPAVHGDGHDRARTPGRPRRRESRQCDRPGPRCLSGHIHTPHQWHCRCAGRTLRHRREHPRRRRCAGWVRAASRPGGVRAPDRVRRAQRPEGRDGGPDPELAHPGSPGVPDRRRGGAPAQQQHRQPRRGQSDQRHRPPPAEVR</sequence>
<evidence type="ECO:0000256" key="2">
    <source>
        <dbReference type="SAM" id="Phobius"/>
    </source>
</evidence>
<feature type="transmembrane region" description="Helical" evidence="2">
    <location>
        <begin position="12"/>
        <end position="41"/>
    </location>
</feature>
<dbReference type="RefSeq" id="WP_281535324.1">
    <property type="nucleotide sequence ID" value="NZ_CP075584.1"/>
</dbReference>
<keyword evidence="5" id="KW-1185">Reference proteome</keyword>
<keyword evidence="2" id="KW-0812">Transmembrane</keyword>
<dbReference type="Proteomes" id="UP001212421">
    <property type="component" value="Chromosome"/>
</dbReference>
<feature type="domain" description="Periplasmic copper-binding protein NosD beta helix" evidence="3">
    <location>
        <begin position="393"/>
        <end position="546"/>
    </location>
</feature>
<proteinExistence type="predicted"/>
<feature type="region of interest" description="Disordered" evidence="1">
    <location>
        <begin position="250"/>
        <end position="275"/>
    </location>
</feature>
<dbReference type="InterPro" id="IPR007742">
    <property type="entry name" value="NosD_dom"/>
</dbReference>
<feature type="compositionally biased region" description="Basic residues" evidence="1">
    <location>
        <begin position="665"/>
        <end position="681"/>
    </location>
</feature>
<accession>A0ABY7NDS9</accession>
<reference evidence="4 5" key="1">
    <citation type="submission" date="2021-05" db="EMBL/GenBank/DDBJ databases">
        <authorList>
            <person name="Kumar R."/>
            <person name="Kumar A."/>
            <person name="Mukhia S."/>
        </authorList>
    </citation>
    <scope>NUCLEOTIDE SEQUENCE [LARGE SCALE GENOMIC DNA]</scope>
    <source>
        <strain evidence="4 5">ERMR7:08</strain>
    </source>
</reference>
<dbReference type="InterPro" id="IPR012334">
    <property type="entry name" value="Pectin_lyas_fold"/>
</dbReference>
<feature type="region of interest" description="Disordered" evidence="1">
    <location>
        <begin position="634"/>
        <end position="751"/>
    </location>
</feature>
<evidence type="ECO:0000313" key="5">
    <source>
        <dbReference type="Proteomes" id="UP001212421"/>
    </source>
</evidence>
<keyword evidence="2" id="KW-0472">Membrane</keyword>
<evidence type="ECO:0000259" key="3">
    <source>
        <dbReference type="Pfam" id="PF05048"/>
    </source>
</evidence>
<evidence type="ECO:0000256" key="1">
    <source>
        <dbReference type="SAM" id="MobiDB-lite"/>
    </source>
</evidence>